<keyword evidence="1" id="KW-0496">Mitochondrion</keyword>
<protein>
    <submittedName>
        <fullName evidence="1">Uncharacterized protein</fullName>
    </submittedName>
</protein>
<geneLocation type="mitochondrion" evidence="1"/>
<name>A0A117NIW8_PICGL</name>
<comment type="caution">
    <text evidence="1">The sequence shown here is derived from an EMBL/GenBank/DDBJ whole genome shotgun (WGS) entry which is preliminary data.</text>
</comment>
<accession>A0A117NIW8</accession>
<organism evidence="1">
    <name type="scientific">Picea glauca</name>
    <name type="common">White spruce</name>
    <name type="synonym">Pinus glauca</name>
    <dbReference type="NCBI Taxonomy" id="3330"/>
    <lineage>
        <taxon>Eukaryota</taxon>
        <taxon>Viridiplantae</taxon>
        <taxon>Streptophyta</taxon>
        <taxon>Embryophyta</taxon>
        <taxon>Tracheophyta</taxon>
        <taxon>Spermatophyta</taxon>
        <taxon>Pinopsida</taxon>
        <taxon>Pinidae</taxon>
        <taxon>Conifers I</taxon>
        <taxon>Pinales</taxon>
        <taxon>Pinaceae</taxon>
        <taxon>Picea</taxon>
    </lineage>
</organism>
<dbReference type="AlphaFoldDB" id="A0A117NIW8"/>
<gene>
    <name evidence="1" type="ORF">ABT39_MTgene504</name>
</gene>
<reference evidence="1" key="1">
    <citation type="journal article" date="2015" name="Genome Biol. Evol.">
        <title>Organellar Genomes of White Spruce (Picea glauca): Assembly and Annotation.</title>
        <authorList>
            <person name="Jackman S.D."/>
            <person name="Warren R.L."/>
            <person name="Gibb E.A."/>
            <person name="Vandervalk B.P."/>
            <person name="Mohamadi H."/>
            <person name="Chu J."/>
            <person name="Raymond A."/>
            <person name="Pleasance S."/>
            <person name="Coope R."/>
            <person name="Wildung M.R."/>
            <person name="Ritland C.E."/>
            <person name="Bousquet J."/>
            <person name="Jones S.J."/>
            <person name="Bohlmann J."/>
            <person name="Birol I."/>
        </authorList>
    </citation>
    <scope>NUCLEOTIDE SEQUENCE [LARGE SCALE GENOMIC DNA]</scope>
    <source>
        <tissue evidence="1">Flushing bud</tissue>
    </source>
</reference>
<proteinExistence type="predicted"/>
<sequence length="56" mass="6329">MTGKLIREKLLPSLVVDVGGSRTQFYESPGQLSLFIYRSGLRTRRGAIRALTVTYR</sequence>
<evidence type="ECO:0000313" key="1">
    <source>
        <dbReference type="EMBL" id="KUM50660.1"/>
    </source>
</evidence>
<dbReference type="EMBL" id="LKAM01000001">
    <property type="protein sequence ID" value="KUM50660.1"/>
    <property type="molecule type" value="Genomic_DNA"/>
</dbReference>